<feature type="domain" description="Flp pilus assembly protein RcpC/CpaB" evidence="1">
    <location>
        <begin position="111"/>
        <end position="215"/>
    </location>
</feature>
<dbReference type="InterPro" id="IPR031571">
    <property type="entry name" value="RcpC_dom"/>
</dbReference>
<reference evidence="3" key="1">
    <citation type="journal article" date="2019" name="Int. J. Syst. Evol. Microbiol.">
        <title>The Global Catalogue of Microorganisms (GCM) 10K type strain sequencing project: providing services to taxonomists for standard genome sequencing and annotation.</title>
        <authorList>
            <consortium name="The Broad Institute Genomics Platform"/>
            <consortium name="The Broad Institute Genome Sequencing Center for Infectious Disease"/>
            <person name="Wu L."/>
            <person name="Ma J."/>
        </authorList>
    </citation>
    <scope>NUCLEOTIDE SEQUENCE [LARGE SCALE GENOMIC DNA]</scope>
    <source>
        <strain evidence="3">NBRC 111756</strain>
    </source>
</reference>
<accession>A0ABW2A1B7</accession>
<dbReference type="InterPro" id="IPR017592">
    <property type="entry name" value="Pilus_assmbl_Flp-typ_CpaB"/>
</dbReference>
<evidence type="ECO:0000259" key="1">
    <source>
        <dbReference type="Pfam" id="PF16976"/>
    </source>
</evidence>
<dbReference type="RefSeq" id="WP_379909738.1">
    <property type="nucleotide sequence ID" value="NZ_JBHSWE010000001.1"/>
</dbReference>
<evidence type="ECO:0000313" key="2">
    <source>
        <dbReference type="EMBL" id="MFC6671228.1"/>
    </source>
</evidence>
<name>A0ABW2A1B7_9GAMM</name>
<dbReference type="NCBIfam" id="TIGR03177">
    <property type="entry name" value="pilus_cpaB"/>
    <property type="match status" value="1"/>
</dbReference>
<sequence>MQGRSLRIIAIVLFGLALALGLYGLNLGTPEPAVEAAAPVPEPRESVWTFRVALPGGAALQPEHLEQVQVLQRNEADVEDAVPYYGRVLARGVSAGSRLQETLLEPDRPMLDALAPGFRAVAVRVDEVTAVGGHLRTGDRVDVLFYLKANREAGNFSSARRLLGNLEVLAYGPELIGSSEQERQERARSVVLAVPASRTAELLLAESSGSLRLAVVGQREPSVPEQEAAVAAHATALRTLIVGPEKPPPPPRRLALPARPKVELYLGEEKKLVSTGY</sequence>
<organism evidence="2 3">
    <name type="scientific">Marinobacterium aestuariivivens</name>
    <dbReference type="NCBI Taxonomy" id="1698799"/>
    <lineage>
        <taxon>Bacteria</taxon>
        <taxon>Pseudomonadati</taxon>
        <taxon>Pseudomonadota</taxon>
        <taxon>Gammaproteobacteria</taxon>
        <taxon>Oceanospirillales</taxon>
        <taxon>Oceanospirillaceae</taxon>
        <taxon>Marinobacterium</taxon>
    </lineage>
</organism>
<dbReference type="EMBL" id="JBHSWE010000001">
    <property type="protein sequence ID" value="MFC6671228.1"/>
    <property type="molecule type" value="Genomic_DNA"/>
</dbReference>
<gene>
    <name evidence="2" type="primary">cpaB</name>
    <name evidence="2" type="ORF">ACFQDL_14955</name>
</gene>
<keyword evidence="3" id="KW-1185">Reference proteome</keyword>
<evidence type="ECO:0000313" key="3">
    <source>
        <dbReference type="Proteomes" id="UP001596422"/>
    </source>
</evidence>
<dbReference type="Proteomes" id="UP001596422">
    <property type="component" value="Unassembled WGS sequence"/>
</dbReference>
<dbReference type="Pfam" id="PF16976">
    <property type="entry name" value="RcpC"/>
    <property type="match status" value="1"/>
</dbReference>
<protein>
    <submittedName>
        <fullName evidence="2">Flp pilus assembly protein CpaB</fullName>
    </submittedName>
</protein>
<comment type="caution">
    <text evidence="2">The sequence shown here is derived from an EMBL/GenBank/DDBJ whole genome shotgun (WGS) entry which is preliminary data.</text>
</comment>
<proteinExistence type="predicted"/>